<gene>
    <name evidence="1" type="ORF">LTS18_000079</name>
</gene>
<organism evidence="1 2">
    <name type="scientific">Coniosporium uncinatum</name>
    <dbReference type="NCBI Taxonomy" id="93489"/>
    <lineage>
        <taxon>Eukaryota</taxon>
        <taxon>Fungi</taxon>
        <taxon>Dikarya</taxon>
        <taxon>Ascomycota</taxon>
        <taxon>Pezizomycotina</taxon>
        <taxon>Dothideomycetes</taxon>
        <taxon>Dothideomycetes incertae sedis</taxon>
        <taxon>Coniosporium</taxon>
    </lineage>
</organism>
<dbReference type="EMBL" id="JAWDJW010006334">
    <property type="protein sequence ID" value="KAK3065602.1"/>
    <property type="molecule type" value="Genomic_DNA"/>
</dbReference>
<sequence>MAKEAHLQHITIFLSIAVLLSNAALLVLLSTIPADAAQFLPAFKIYTVFSGVVSSLGLIGAIHGSQSLTHIFANHLTFDALISTFPRLILIALIPTFGANICDTARDLATRAPLEQVNMAEPEFWKKLELAEELQSIRCASFLTAAQIGLVVVFSGMSVMQWWCAVRVREYSGMLDGRVYAVEHQACQKQRRVMKV</sequence>
<dbReference type="Proteomes" id="UP001186974">
    <property type="component" value="Unassembled WGS sequence"/>
</dbReference>
<name>A0ACC3DDV1_9PEZI</name>
<keyword evidence="2" id="KW-1185">Reference proteome</keyword>
<reference evidence="1" key="1">
    <citation type="submission" date="2024-09" db="EMBL/GenBank/DDBJ databases">
        <title>Black Yeasts Isolated from many extreme environments.</title>
        <authorList>
            <person name="Coleine C."/>
            <person name="Stajich J.E."/>
            <person name="Selbmann L."/>
        </authorList>
    </citation>
    <scope>NUCLEOTIDE SEQUENCE</scope>
    <source>
        <strain evidence="1">CCFEE 5737</strain>
    </source>
</reference>
<protein>
    <submittedName>
        <fullName evidence="1">Uncharacterized protein</fullName>
    </submittedName>
</protein>
<evidence type="ECO:0000313" key="1">
    <source>
        <dbReference type="EMBL" id="KAK3065602.1"/>
    </source>
</evidence>
<proteinExistence type="predicted"/>
<evidence type="ECO:0000313" key="2">
    <source>
        <dbReference type="Proteomes" id="UP001186974"/>
    </source>
</evidence>
<comment type="caution">
    <text evidence="1">The sequence shown here is derived from an EMBL/GenBank/DDBJ whole genome shotgun (WGS) entry which is preliminary data.</text>
</comment>
<accession>A0ACC3DDV1</accession>